<evidence type="ECO:0000313" key="4">
    <source>
        <dbReference type="Proteomes" id="UP000266841"/>
    </source>
</evidence>
<name>K0SAQ3_THAOC</name>
<feature type="transmembrane region" description="Helical" evidence="2">
    <location>
        <begin position="271"/>
        <end position="292"/>
    </location>
</feature>
<feature type="region of interest" description="Disordered" evidence="1">
    <location>
        <begin position="300"/>
        <end position="328"/>
    </location>
</feature>
<evidence type="ECO:0000256" key="2">
    <source>
        <dbReference type="SAM" id="Phobius"/>
    </source>
</evidence>
<gene>
    <name evidence="3" type="ORF">THAOC_17030</name>
</gene>
<protein>
    <recommendedName>
        <fullName evidence="5">DNRLRE domain-containing protein</fullName>
    </recommendedName>
</protein>
<keyword evidence="2" id="KW-0472">Membrane</keyword>
<evidence type="ECO:0000313" key="3">
    <source>
        <dbReference type="EMBL" id="EJK62355.1"/>
    </source>
</evidence>
<keyword evidence="4" id="KW-1185">Reference proteome</keyword>
<proteinExistence type="predicted"/>
<accession>K0SAQ3</accession>
<dbReference type="EMBL" id="AGNL01018943">
    <property type="protein sequence ID" value="EJK62355.1"/>
    <property type="molecule type" value="Genomic_DNA"/>
</dbReference>
<sequence>MRRAFASSIIAAAGGAGAIDAVGGILCNTRDGDVLVNEIVRSRDATIFQGQDEISSGLDVFMTGTSKNGVRRGLIAFDFDEKDFPSDAKVECAEIRLHASEQKSAMKLTLHRITTAWKTSGKNVIHGINGGRVWLGDTTWSYTDYPSSVWNSEGGDYSENVAATKVSSDNNIHSYGNTLRMARLVQEWIDVKSNPFNAGFILIGEEDASPGRYVKYSGAENAPTLIPRLIVTYTSPSQGKEHRDYTAYLPEVPVKSMQNTEEAQIGAAAQFFLVFIGGILFGCLVGFAIWFYRNSGNLRKESGDPDREPSVQVMDSEDAPPPPIQQIT</sequence>
<keyword evidence="2" id="KW-1133">Transmembrane helix</keyword>
<dbReference type="Proteomes" id="UP000266841">
    <property type="component" value="Unassembled WGS sequence"/>
</dbReference>
<keyword evidence="2" id="KW-0812">Transmembrane</keyword>
<comment type="caution">
    <text evidence="3">The sequence shown here is derived from an EMBL/GenBank/DDBJ whole genome shotgun (WGS) entry which is preliminary data.</text>
</comment>
<feature type="compositionally biased region" description="Basic and acidic residues" evidence="1">
    <location>
        <begin position="300"/>
        <end position="309"/>
    </location>
</feature>
<evidence type="ECO:0008006" key="5">
    <source>
        <dbReference type="Google" id="ProtNLM"/>
    </source>
</evidence>
<evidence type="ECO:0000256" key="1">
    <source>
        <dbReference type="SAM" id="MobiDB-lite"/>
    </source>
</evidence>
<reference evidence="3 4" key="1">
    <citation type="journal article" date="2012" name="Genome Biol.">
        <title>Genome and low-iron response of an oceanic diatom adapted to chronic iron limitation.</title>
        <authorList>
            <person name="Lommer M."/>
            <person name="Specht M."/>
            <person name="Roy A.S."/>
            <person name="Kraemer L."/>
            <person name="Andreson R."/>
            <person name="Gutowska M.A."/>
            <person name="Wolf J."/>
            <person name="Bergner S.V."/>
            <person name="Schilhabel M.B."/>
            <person name="Klostermeier U.C."/>
            <person name="Beiko R.G."/>
            <person name="Rosenstiel P."/>
            <person name="Hippler M."/>
            <person name="Laroche J."/>
        </authorList>
    </citation>
    <scope>NUCLEOTIDE SEQUENCE [LARGE SCALE GENOMIC DNA]</scope>
    <source>
        <strain evidence="3 4">CCMP1005</strain>
    </source>
</reference>
<feature type="compositionally biased region" description="Pro residues" evidence="1">
    <location>
        <begin position="319"/>
        <end position="328"/>
    </location>
</feature>
<organism evidence="3 4">
    <name type="scientific">Thalassiosira oceanica</name>
    <name type="common">Marine diatom</name>
    <dbReference type="NCBI Taxonomy" id="159749"/>
    <lineage>
        <taxon>Eukaryota</taxon>
        <taxon>Sar</taxon>
        <taxon>Stramenopiles</taxon>
        <taxon>Ochrophyta</taxon>
        <taxon>Bacillariophyta</taxon>
        <taxon>Coscinodiscophyceae</taxon>
        <taxon>Thalassiosirophycidae</taxon>
        <taxon>Thalassiosirales</taxon>
        <taxon>Thalassiosiraceae</taxon>
        <taxon>Thalassiosira</taxon>
    </lineage>
</organism>
<dbReference type="AlphaFoldDB" id="K0SAQ3"/>